<organism evidence="2">
    <name type="scientific">Rhipicephalus microplus</name>
    <name type="common">Cattle tick</name>
    <name type="synonym">Boophilus microplus</name>
    <dbReference type="NCBI Taxonomy" id="6941"/>
    <lineage>
        <taxon>Eukaryota</taxon>
        <taxon>Metazoa</taxon>
        <taxon>Ecdysozoa</taxon>
        <taxon>Arthropoda</taxon>
        <taxon>Chelicerata</taxon>
        <taxon>Arachnida</taxon>
        <taxon>Acari</taxon>
        <taxon>Parasitiformes</taxon>
        <taxon>Ixodida</taxon>
        <taxon>Ixodoidea</taxon>
        <taxon>Ixodidae</taxon>
        <taxon>Rhipicephalinae</taxon>
        <taxon>Rhipicephalus</taxon>
        <taxon>Boophilus</taxon>
    </lineage>
</organism>
<dbReference type="EMBL" id="GIKN01002796">
    <property type="protein sequence ID" value="NIE45069.1"/>
    <property type="molecule type" value="Transcribed_RNA"/>
</dbReference>
<keyword evidence="1" id="KW-0732">Signal</keyword>
<proteinExistence type="predicted"/>
<accession>A0A6G5A2R3</accession>
<dbReference type="AlphaFoldDB" id="A0A6G5A2R3"/>
<reference evidence="2" key="1">
    <citation type="submission" date="2020-03" db="EMBL/GenBank/DDBJ databases">
        <title>A transcriptome and proteome of the tick Rhipicephalus microplus shaped by the genetic composition of its hosts and developmental stage.</title>
        <authorList>
            <person name="Garcia G.R."/>
            <person name="Ribeiro J.M.C."/>
            <person name="Maruyama S.R."/>
            <person name="Gardinasse L.G."/>
            <person name="Nelson K."/>
            <person name="Ferreira B.R."/>
            <person name="Andrade T.G."/>
            <person name="Santos I.K.F.M."/>
        </authorList>
    </citation>
    <scope>NUCLEOTIDE SEQUENCE</scope>
    <source>
        <strain evidence="2">NSGR</strain>
        <tissue evidence="2">Salivary glands</tissue>
    </source>
</reference>
<feature type="signal peptide" evidence="1">
    <location>
        <begin position="1"/>
        <end position="19"/>
    </location>
</feature>
<evidence type="ECO:0000313" key="2">
    <source>
        <dbReference type="EMBL" id="NIE45069.1"/>
    </source>
</evidence>
<protein>
    <submittedName>
        <fullName evidence="2">Putative secreted protein</fullName>
    </submittedName>
</protein>
<name>A0A6G5A2R3_RHIMP</name>
<evidence type="ECO:0000256" key="1">
    <source>
        <dbReference type="SAM" id="SignalP"/>
    </source>
</evidence>
<sequence>MYFNIHTFWKFTFRKPCLCLLTVPLLSNVFSFSDPIEMAYHHFLSSCVTKPEPSTFSRPPKPLPVVKCIVHCNQSFSRKGLFALAPGSYQMK</sequence>
<feature type="chain" id="PRO_5026263078" evidence="1">
    <location>
        <begin position="20"/>
        <end position="92"/>
    </location>
</feature>